<dbReference type="Gene3D" id="1.25.40.10">
    <property type="entry name" value="Tetratricopeptide repeat domain"/>
    <property type="match status" value="1"/>
</dbReference>
<dbReference type="Pfam" id="PF13899">
    <property type="entry name" value="Thioredoxin_7"/>
    <property type="match status" value="1"/>
</dbReference>
<dbReference type="InterPro" id="IPR051099">
    <property type="entry name" value="AGR/TXD"/>
</dbReference>
<dbReference type="AlphaFoldDB" id="A0A517RIJ4"/>
<reference evidence="3 4" key="1">
    <citation type="submission" date="2019-02" db="EMBL/GenBank/DDBJ databases">
        <title>Deep-cultivation of Planctomycetes and their phenomic and genomic characterization uncovers novel biology.</title>
        <authorList>
            <person name="Wiegand S."/>
            <person name="Jogler M."/>
            <person name="Boedeker C."/>
            <person name="Pinto D."/>
            <person name="Vollmers J."/>
            <person name="Rivas-Marin E."/>
            <person name="Kohn T."/>
            <person name="Peeters S.H."/>
            <person name="Heuer A."/>
            <person name="Rast P."/>
            <person name="Oberbeckmann S."/>
            <person name="Bunk B."/>
            <person name="Jeske O."/>
            <person name="Meyerdierks A."/>
            <person name="Storesund J.E."/>
            <person name="Kallscheuer N."/>
            <person name="Luecker S."/>
            <person name="Lage O.M."/>
            <person name="Pohl T."/>
            <person name="Merkel B.J."/>
            <person name="Hornburger P."/>
            <person name="Mueller R.-W."/>
            <person name="Bruemmer F."/>
            <person name="Labrenz M."/>
            <person name="Spormann A.M."/>
            <person name="Op den Camp H."/>
            <person name="Overmann J."/>
            <person name="Amann R."/>
            <person name="Jetten M.S.M."/>
            <person name="Mascher T."/>
            <person name="Medema M.H."/>
            <person name="Devos D.P."/>
            <person name="Kaster A.-K."/>
            <person name="Ovreas L."/>
            <person name="Rohde M."/>
            <person name="Galperin M.Y."/>
            <person name="Jogler C."/>
        </authorList>
    </citation>
    <scope>NUCLEOTIDE SEQUENCE [LARGE SCALE GENOMIC DNA]</scope>
    <source>
        <strain evidence="3 4">Pan241w</strain>
    </source>
</reference>
<dbReference type="KEGG" id="gaz:Pan241w_38090"/>
<feature type="chain" id="PRO_5021768799" evidence="2">
    <location>
        <begin position="23"/>
        <end position="485"/>
    </location>
</feature>
<dbReference type="PANTHER" id="PTHR15337">
    <property type="entry name" value="ANTERIOR GRADIENT PROTEIN-RELATED"/>
    <property type="match status" value="1"/>
</dbReference>
<accession>A0A517RIJ4</accession>
<dbReference type="InterPro" id="IPR036249">
    <property type="entry name" value="Thioredoxin-like_sf"/>
</dbReference>
<evidence type="ECO:0000256" key="1">
    <source>
        <dbReference type="ARBA" id="ARBA00022729"/>
    </source>
</evidence>
<name>A0A517RIJ4_9PLAN</name>
<dbReference type="EC" id="1.8.-.-" evidence="3"/>
<protein>
    <submittedName>
        <fullName evidence="3">Disulfide bond reductase DsbH</fullName>
        <ecNumber evidence="3">1.8.-.-</ecNumber>
    </submittedName>
</protein>
<dbReference type="PANTHER" id="PTHR15337:SF11">
    <property type="entry name" value="THIOREDOXIN DOMAIN-CONTAINING PROTEIN"/>
    <property type="match status" value="1"/>
</dbReference>
<gene>
    <name evidence="3" type="primary">dsbH</name>
    <name evidence="3" type="ORF">Pan241w_38090</name>
</gene>
<proteinExistence type="predicted"/>
<evidence type="ECO:0000313" key="4">
    <source>
        <dbReference type="Proteomes" id="UP000317171"/>
    </source>
</evidence>
<evidence type="ECO:0000256" key="2">
    <source>
        <dbReference type="SAM" id="SignalP"/>
    </source>
</evidence>
<feature type="signal peptide" evidence="2">
    <location>
        <begin position="1"/>
        <end position="22"/>
    </location>
</feature>
<keyword evidence="3" id="KW-0560">Oxidoreductase</keyword>
<dbReference type="GO" id="GO:0016491">
    <property type="term" value="F:oxidoreductase activity"/>
    <property type="evidence" value="ECO:0007669"/>
    <property type="project" value="UniProtKB-KW"/>
</dbReference>
<dbReference type="EMBL" id="CP036269">
    <property type="protein sequence ID" value="QDT43707.1"/>
    <property type="molecule type" value="Genomic_DNA"/>
</dbReference>
<dbReference type="Proteomes" id="UP000317171">
    <property type="component" value="Chromosome"/>
</dbReference>
<keyword evidence="1 2" id="KW-0732">Signal</keyword>
<keyword evidence="4" id="KW-1185">Reference proteome</keyword>
<organism evidence="3 4">
    <name type="scientific">Gimesia alba</name>
    <dbReference type="NCBI Taxonomy" id="2527973"/>
    <lineage>
        <taxon>Bacteria</taxon>
        <taxon>Pseudomonadati</taxon>
        <taxon>Planctomycetota</taxon>
        <taxon>Planctomycetia</taxon>
        <taxon>Planctomycetales</taxon>
        <taxon>Planctomycetaceae</taxon>
        <taxon>Gimesia</taxon>
    </lineage>
</organism>
<dbReference type="SUPFAM" id="SSF52833">
    <property type="entry name" value="Thioredoxin-like"/>
    <property type="match status" value="1"/>
</dbReference>
<dbReference type="SUPFAM" id="SSF48452">
    <property type="entry name" value="TPR-like"/>
    <property type="match status" value="1"/>
</dbReference>
<dbReference type="Gene3D" id="3.40.30.10">
    <property type="entry name" value="Glutaredoxin"/>
    <property type="match status" value="1"/>
</dbReference>
<evidence type="ECO:0000313" key="3">
    <source>
        <dbReference type="EMBL" id="QDT43707.1"/>
    </source>
</evidence>
<sequence length="485" mass="55941" precursor="true">MSKWIPLTLACLFHLVAVTVNAATGPDWIRDFEKGKQIAKSEKKDLFLLFTGHGWCYHCELLDQAIFQKQEFVDTMSKQYVFVELDFNFGNTPEEKKRETRFRQLQSHYLAPGAPTVVLTDSDGKPYAFLTGYDNKTSLQDYLNLVTTAQKAKTKRDALFTAAAAESGTSRANLLSHALDSIRPQLGDIDERGDEPLLHFYKDTVEEILDLTDNTGSIANKYISLRNSRTAWIADNAVFDKLKYFDSQKDYAGAIKFVDESLKTIKNEKVRWQLEMTRQAYLEWGDQFEQALANCQRLLALDEIPEDSREAFLNREAFNLFRLNRIDEGIAHINQRLRDAGSDKAKRLKLFNWQIQLMHNRAPVEKSIEACQRYRNETKRGTDDWLQATYFLALELRRAERHLQALKVIKEFLAEDRTSYQLLDAAESLIALKRDQEAADVLEEARSLIQPLKTSPRKSEVDEYQRLSKTIDKLTRSMSNRSVPQ</sequence>
<dbReference type="InterPro" id="IPR011990">
    <property type="entry name" value="TPR-like_helical_dom_sf"/>
</dbReference>